<keyword evidence="3" id="KW-1185">Reference proteome</keyword>
<evidence type="ECO:0000256" key="1">
    <source>
        <dbReference type="SAM" id="Phobius"/>
    </source>
</evidence>
<dbReference type="Proteomes" id="UP001160508">
    <property type="component" value="Segment"/>
</dbReference>
<organism evidence="2 3">
    <name type="scientific">Bacteriophage sp</name>
    <dbReference type="NCBI Taxonomy" id="38018"/>
    <lineage>
        <taxon>Viruses</taxon>
    </lineage>
</organism>
<evidence type="ECO:0000313" key="2">
    <source>
        <dbReference type="EMBL" id="UVN06032.1"/>
    </source>
</evidence>
<name>A0ABY5T2I2_9VIRU</name>
<evidence type="ECO:0000313" key="3">
    <source>
        <dbReference type="Proteomes" id="UP001160508"/>
    </source>
</evidence>
<keyword evidence="1" id="KW-0812">Transmembrane</keyword>
<sequence>MIAIIILSAVFVAVMVLWWIYGGLKETVGDMLMGLFPGDPIRLNDKAEIFLNGKYNRKATITDISADKVVIYGKVPLPVDYRGKFYAVGVDTSDGSKLIYLKNKKYYRYVKAAEIIRKAFSVLDDDQMLPFDGEDDKEEAVETGNTEGG</sequence>
<feature type="transmembrane region" description="Helical" evidence="1">
    <location>
        <begin position="6"/>
        <end position="24"/>
    </location>
</feature>
<keyword evidence="1" id="KW-1133">Transmembrane helix</keyword>
<protein>
    <submittedName>
        <fullName evidence="2">Uncharacterized protein</fullName>
    </submittedName>
</protein>
<dbReference type="EMBL" id="OP031061">
    <property type="protein sequence ID" value="UVN06032.1"/>
    <property type="molecule type" value="Genomic_DNA"/>
</dbReference>
<accession>A0ABY5T2I2</accession>
<proteinExistence type="predicted"/>
<keyword evidence="1" id="KW-0472">Membrane</keyword>
<reference evidence="2" key="1">
    <citation type="submission" date="2022-07" db="EMBL/GenBank/DDBJ databases">
        <authorList>
            <person name="Nishijima S."/>
        </authorList>
    </citation>
    <scope>NUCLEOTIDE SEQUENCE</scope>
    <source>
        <strain evidence="2">1827_77749</strain>
    </source>
</reference>